<keyword evidence="5" id="KW-0858">Xylan degradation</keyword>
<feature type="chain" id="PRO_5016648363" evidence="3">
    <location>
        <begin position="24"/>
        <end position="240"/>
    </location>
</feature>
<evidence type="ECO:0000256" key="1">
    <source>
        <dbReference type="ARBA" id="ARBA00022723"/>
    </source>
</evidence>
<dbReference type="GO" id="GO:0046872">
    <property type="term" value="F:metal ion binding"/>
    <property type="evidence" value="ECO:0007669"/>
    <property type="project" value="UniProtKB-KW"/>
</dbReference>
<dbReference type="GO" id="GO:0045493">
    <property type="term" value="P:xylan catabolic process"/>
    <property type="evidence" value="ECO:0007669"/>
    <property type="project" value="UniProtKB-KW"/>
</dbReference>
<name>A0A378TIX1_9MYCO</name>
<keyword evidence="5" id="KW-0119">Carbohydrate metabolism</keyword>
<feature type="domain" description="NodB homology" evidence="4">
    <location>
        <begin position="32"/>
        <end position="209"/>
    </location>
</feature>
<keyword evidence="2 5" id="KW-0378">Hydrolase</keyword>
<dbReference type="AlphaFoldDB" id="A0A378TIX1"/>
<accession>A0A378TIX1</accession>
<dbReference type="InterPro" id="IPR011330">
    <property type="entry name" value="Glyco_hydro/deAcase_b/a-brl"/>
</dbReference>
<dbReference type="Gene3D" id="3.20.20.370">
    <property type="entry name" value="Glycoside hydrolase/deacetylase"/>
    <property type="match status" value="1"/>
</dbReference>
<dbReference type="InterPro" id="IPR002509">
    <property type="entry name" value="NODB_dom"/>
</dbReference>
<keyword evidence="1" id="KW-0479">Metal-binding</keyword>
<dbReference type="PROSITE" id="PS51677">
    <property type="entry name" value="NODB"/>
    <property type="match status" value="1"/>
</dbReference>
<dbReference type="PANTHER" id="PTHR10587">
    <property type="entry name" value="GLYCOSYL TRANSFERASE-RELATED"/>
    <property type="match status" value="1"/>
</dbReference>
<evidence type="ECO:0000256" key="3">
    <source>
        <dbReference type="SAM" id="SignalP"/>
    </source>
</evidence>
<keyword evidence="3" id="KW-0732">Signal</keyword>
<evidence type="ECO:0000256" key="2">
    <source>
        <dbReference type="ARBA" id="ARBA00022801"/>
    </source>
</evidence>
<dbReference type="SUPFAM" id="SSF88713">
    <property type="entry name" value="Glycoside hydrolase/deacetylase"/>
    <property type="match status" value="1"/>
</dbReference>
<dbReference type="PANTHER" id="PTHR10587:SF133">
    <property type="entry name" value="CHITIN DEACETYLASE 1-RELATED"/>
    <property type="match status" value="1"/>
</dbReference>
<evidence type="ECO:0000259" key="4">
    <source>
        <dbReference type="PROSITE" id="PS51677"/>
    </source>
</evidence>
<keyword evidence="5" id="KW-0624">Polysaccharide degradation</keyword>
<evidence type="ECO:0000313" key="6">
    <source>
        <dbReference type="Proteomes" id="UP000254978"/>
    </source>
</evidence>
<evidence type="ECO:0000313" key="5">
    <source>
        <dbReference type="EMBL" id="STZ60751.1"/>
    </source>
</evidence>
<keyword evidence="6" id="KW-1185">Reference proteome</keyword>
<feature type="signal peptide" evidence="3">
    <location>
        <begin position="1"/>
        <end position="23"/>
    </location>
</feature>
<dbReference type="GO" id="GO:0016810">
    <property type="term" value="F:hydrolase activity, acting on carbon-nitrogen (but not peptide) bonds"/>
    <property type="evidence" value="ECO:0007669"/>
    <property type="project" value="InterPro"/>
</dbReference>
<dbReference type="CDD" id="cd10917">
    <property type="entry name" value="CE4_NodB_like_6s_7s"/>
    <property type="match status" value="1"/>
</dbReference>
<dbReference type="Proteomes" id="UP000254978">
    <property type="component" value="Unassembled WGS sequence"/>
</dbReference>
<dbReference type="Pfam" id="PF01522">
    <property type="entry name" value="Polysacc_deac_1"/>
    <property type="match status" value="1"/>
</dbReference>
<dbReference type="InterPro" id="IPR050248">
    <property type="entry name" value="Polysacc_deacetylase_ArnD"/>
</dbReference>
<reference evidence="5 6" key="1">
    <citation type="submission" date="2018-06" db="EMBL/GenBank/DDBJ databases">
        <authorList>
            <consortium name="Pathogen Informatics"/>
            <person name="Doyle S."/>
        </authorList>
    </citation>
    <scope>NUCLEOTIDE SEQUENCE [LARGE SCALE GENOMIC DNA]</scope>
    <source>
        <strain evidence="5 6">NCTC10821</strain>
    </source>
</reference>
<gene>
    <name evidence="5" type="primary">xynD</name>
    <name evidence="5" type="ORF">NCTC10821_04295</name>
</gene>
<dbReference type="EMBL" id="UGQT01000001">
    <property type="protein sequence ID" value="STZ60751.1"/>
    <property type="molecule type" value="Genomic_DNA"/>
</dbReference>
<keyword evidence="5" id="KW-0326">Glycosidase</keyword>
<dbReference type="GO" id="GO:0016798">
    <property type="term" value="F:hydrolase activity, acting on glycosyl bonds"/>
    <property type="evidence" value="ECO:0007669"/>
    <property type="project" value="UniProtKB-KW"/>
</dbReference>
<dbReference type="GO" id="GO:0016020">
    <property type="term" value="C:membrane"/>
    <property type="evidence" value="ECO:0007669"/>
    <property type="project" value="TreeGrafter"/>
</dbReference>
<sequence length="240" mass="25091">MSAPKSLVVVLMAGLVAAPVASAGDVDCAVDRCVALTFDDGPGPHTDRLLRVLTAADAKATFFLVGEKVAADPLAAARINRAGMEIGNHTWSHPDLTTIPPAEVASQLSRTTDAIVQATGVRPTLMRPGFGAINNAVLAEAGRQGMAAINWDVVPYDWIHDTDLAASRALLMEQVRPGSVVLLHDTFASTVDLVAQFLPVLRANGYHLVTVSDLLGARAPGSSYGGRDNGPAVNVLQDLP</sequence>
<organism evidence="5 6">
    <name type="scientific">Mycolicibacterium tokaiense</name>
    <dbReference type="NCBI Taxonomy" id="39695"/>
    <lineage>
        <taxon>Bacteria</taxon>
        <taxon>Bacillati</taxon>
        <taxon>Actinomycetota</taxon>
        <taxon>Actinomycetes</taxon>
        <taxon>Mycobacteriales</taxon>
        <taxon>Mycobacteriaceae</taxon>
        <taxon>Mycolicibacterium</taxon>
    </lineage>
</organism>
<proteinExistence type="predicted"/>
<protein>
    <submittedName>
        <fullName evidence="5">Putative xylanase/chitin deacetylase</fullName>
    </submittedName>
</protein>